<dbReference type="AlphaFoldDB" id="A0ABD3NZE6"/>
<sequence length="482" mass="55151">MELDWLEERNPKIVLALKSSKNVDLDLRNVLLLDNQSTFDLCCNKKFTSQITKATNALTMTSNGGGLRITEKSPRGRRRCLSGPGHAGASYQERMMRDNDDNDEDDDDWDIIRRSSPSPAVALSPPPPTNTLDSPSFPCRGGREGRQRVGEGVGKEGGGKGGEANDGFEVDATTIQRRRTSPAFGMRRLLPTTTTFMKTSEAVQQSGGDGSTQPVTFGEMIRFLGIRLLMSTQQGWSTDDYWFWEIRQMIKEWNTHMTNVFLAAWVICLDESMSIWHQREFSGNGKTGGLLMRVLRPYFYTGRYVAMQSYFDGMNVGDCDAIQGVMEGTTYNLWGMKEPDYVMRMMATGGPLDANDSCRTASRRWNEAGDSWKTQRWETRVFSFILAITEVNAFLCLRYFTFGRDPSRMPHLLAFRRRLAWQMIKNSWIMSEEEREDEVRIPSLHQLMTAPPHAKHYRNRQWNTTAESKYQQYMCRNHCGKR</sequence>
<feature type="compositionally biased region" description="Low complexity" evidence="1">
    <location>
        <begin position="114"/>
        <end position="123"/>
    </location>
</feature>
<evidence type="ECO:0000313" key="3">
    <source>
        <dbReference type="Proteomes" id="UP001530315"/>
    </source>
</evidence>
<comment type="caution">
    <text evidence="2">The sequence shown here is derived from an EMBL/GenBank/DDBJ whole genome shotgun (WGS) entry which is preliminary data.</text>
</comment>
<feature type="compositionally biased region" description="Basic and acidic residues" evidence="1">
    <location>
        <begin position="141"/>
        <end position="158"/>
    </location>
</feature>
<evidence type="ECO:0008006" key="4">
    <source>
        <dbReference type="Google" id="ProtNLM"/>
    </source>
</evidence>
<organism evidence="2 3">
    <name type="scientific">Stephanodiscus triporus</name>
    <dbReference type="NCBI Taxonomy" id="2934178"/>
    <lineage>
        <taxon>Eukaryota</taxon>
        <taxon>Sar</taxon>
        <taxon>Stramenopiles</taxon>
        <taxon>Ochrophyta</taxon>
        <taxon>Bacillariophyta</taxon>
        <taxon>Coscinodiscophyceae</taxon>
        <taxon>Thalassiosirophycidae</taxon>
        <taxon>Stephanodiscales</taxon>
        <taxon>Stephanodiscaceae</taxon>
        <taxon>Stephanodiscus</taxon>
    </lineage>
</organism>
<protein>
    <recommendedName>
        <fullName evidence="4">PiggyBac transposable element-derived protein domain-containing protein</fullName>
    </recommendedName>
</protein>
<feature type="region of interest" description="Disordered" evidence="1">
    <location>
        <begin position="71"/>
        <end position="167"/>
    </location>
</feature>
<accession>A0ABD3NZE6</accession>
<dbReference type="Proteomes" id="UP001530315">
    <property type="component" value="Unassembled WGS sequence"/>
</dbReference>
<name>A0ABD3NZE6_9STRA</name>
<evidence type="ECO:0000313" key="2">
    <source>
        <dbReference type="EMBL" id="KAL3780541.1"/>
    </source>
</evidence>
<proteinExistence type="predicted"/>
<keyword evidence="3" id="KW-1185">Reference proteome</keyword>
<dbReference type="EMBL" id="JALLAZ020001109">
    <property type="protein sequence ID" value="KAL3780541.1"/>
    <property type="molecule type" value="Genomic_DNA"/>
</dbReference>
<evidence type="ECO:0000256" key="1">
    <source>
        <dbReference type="SAM" id="MobiDB-lite"/>
    </source>
</evidence>
<gene>
    <name evidence="2" type="ORF">ACHAW5_006750</name>
</gene>
<reference evidence="2 3" key="1">
    <citation type="submission" date="2024-10" db="EMBL/GenBank/DDBJ databases">
        <title>Updated reference genomes for cyclostephanoid diatoms.</title>
        <authorList>
            <person name="Roberts W.R."/>
            <person name="Alverson A.J."/>
        </authorList>
    </citation>
    <scope>NUCLEOTIDE SEQUENCE [LARGE SCALE GENOMIC DNA]</scope>
    <source>
        <strain evidence="2 3">AJA276-08</strain>
    </source>
</reference>
<feature type="compositionally biased region" description="Acidic residues" evidence="1">
    <location>
        <begin position="100"/>
        <end position="109"/>
    </location>
</feature>